<protein>
    <submittedName>
        <fullName evidence="1">Uncharacterized protein</fullName>
    </submittedName>
</protein>
<organism evidence="1 2">
    <name type="scientific">Carnobacterium maltaromaticum</name>
    <name type="common">Carnobacterium piscicola</name>
    <dbReference type="NCBI Taxonomy" id="2751"/>
    <lineage>
        <taxon>Bacteria</taxon>
        <taxon>Bacillati</taxon>
        <taxon>Bacillota</taxon>
        <taxon>Bacilli</taxon>
        <taxon>Lactobacillales</taxon>
        <taxon>Carnobacteriaceae</taxon>
        <taxon>Carnobacterium</taxon>
    </lineage>
</organism>
<dbReference type="RefSeq" id="WP_322808978.1">
    <property type="nucleotide sequence ID" value="NZ_JAVBVO010000003.1"/>
</dbReference>
<reference evidence="1" key="1">
    <citation type="submission" date="2023-08" db="EMBL/GenBank/DDBJ databases">
        <title>Genomic characterization of piscicolin 126 produced by Carnobacterium maltaromaticum CM22 strain isolated from salmon (Salmo salar).</title>
        <authorList>
            <person name="Gonzalez-Gragera E."/>
            <person name="Garcia-Lopez J.D."/>
            <person name="Teso-Perez C."/>
            <person name="Gimenez-Hernandez I."/>
            <person name="Peralta-Sanchez J.M."/>
            <person name="Valdivia E."/>
            <person name="Montalban-Lopez M."/>
            <person name="Martin-Platero A.M."/>
            <person name="Banos A."/>
            <person name="Martinez-Bueno M."/>
        </authorList>
    </citation>
    <scope>NUCLEOTIDE SEQUENCE</scope>
    <source>
        <strain evidence="1">CM22</strain>
    </source>
</reference>
<evidence type="ECO:0000313" key="2">
    <source>
        <dbReference type="Proteomes" id="UP001290462"/>
    </source>
</evidence>
<gene>
    <name evidence="1" type="ORF">RAK27_09830</name>
</gene>
<dbReference type="Proteomes" id="UP001290462">
    <property type="component" value="Unassembled WGS sequence"/>
</dbReference>
<comment type="caution">
    <text evidence="1">The sequence shown here is derived from an EMBL/GenBank/DDBJ whole genome shotgun (WGS) entry which is preliminary data.</text>
</comment>
<dbReference type="AlphaFoldDB" id="A0AAW9K443"/>
<dbReference type="EMBL" id="JAVBVO010000003">
    <property type="protein sequence ID" value="MDZ5758954.1"/>
    <property type="molecule type" value="Genomic_DNA"/>
</dbReference>
<name>A0AAW9K443_CARML</name>
<proteinExistence type="predicted"/>
<sequence>MNTNYRNQKWKELSAQRMTRILYTTDLIANLSSHNYEYEEEWLIFLLESFNQKGEEIKKIFVEPETRTENNLSSDFLIPNVPDIETLNKKQKKFIEIAQKRMSNLYKELNYLSRLANTKNYTYDLMDVDYLFEIYDAKGLELKKWFPPFKNERIENDINISNYPSEG</sequence>
<evidence type="ECO:0000313" key="1">
    <source>
        <dbReference type="EMBL" id="MDZ5758954.1"/>
    </source>
</evidence>
<accession>A0AAW9K443</accession>